<keyword evidence="5" id="KW-0378">Hydrolase</keyword>
<keyword evidence="4" id="KW-0479">Metal-binding</keyword>
<dbReference type="GO" id="GO:0005829">
    <property type="term" value="C:cytosol"/>
    <property type="evidence" value="ECO:0007669"/>
    <property type="project" value="TreeGrafter"/>
</dbReference>
<name>A0A1H4DBL9_9FLAO</name>
<dbReference type="PANTHER" id="PTHR11409">
    <property type="entry name" value="ADENOSINE DEAMINASE"/>
    <property type="match status" value="1"/>
</dbReference>
<dbReference type="GO" id="GO:0046103">
    <property type="term" value="P:inosine biosynthetic process"/>
    <property type="evidence" value="ECO:0007669"/>
    <property type="project" value="TreeGrafter"/>
</dbReference>
<gene>
    <name evidence="8" type="ORF">SAMN05443667_107156</name>
</gene>
<evidence type="ECO:0000313" key="9">
    <source>
        <dbReference type="Proteomes" id="UP000198951"/>
    </source>
</evidence>
<dbReference type="GO" id="GO:0046872">
    <property type="term" value="F:metal ion binding"/>
    <property type="evidence" value="ECO:0007669"/>
    <property type="project" value="UniProtKB-KW"/>
</dbReference>
<dbReference type="Gene3D" id="3.20.20.140">
    <property type="entry name" value="Metal-dependent hydrolases"/>
    <property type="match status" value="1"/>
</dbReference>
<dbReference type="AlphaFoldDB" id="A0A1H4DBL9"/>
<dbReference type="PANTHER" id="PTHR11409:SF43">
    <property type="entry name" value="ADENOSINE DEAMINASE"/>
    <property type="match status" value="1"/>
</dbReference>
<evidence type="ECO:0000256" key="5">
    <source>
        <dbReference type="ARBA" id="ARBA00022801"/>
    </source>
</evidence>
<keyword evidence="9" id="KW-1185">Reference proteome</keyword>
<evidence type="ECO:0000256" key="2">
    <source>
        <dbReference type="ARBA" id="ARBA00006676"/>
    </source>
</evidence>
<comment type="similarity">
    <text evidence="2">Belongs to the metallo-dependent hydrolases superfamily. Adenosine and AMP deaminases family.</text>
</comment>
<evidence type="ECO:0000256" key="4">
    <source>
        <dbReference type="ARBA" id="ARBA00022723"/>
    </source>
</evidence>
<accession>A0A1H4DBL9</accession>
<evidence type="ECO:0000256" key="1">
    <source>
        <dbReference type="ARBA" id="ARBA00001947"/>
    </source>
</evidence>
<evidence type="ECO:0000313" key="8">
    <source>
        <dbReference type="EMBL" id="SEA70165.1"/>
    </source>
</evidence>
<evidence type="ECO:0000256" key="6">
    <source>
        <dbReference type="ARBA" id="ARBA00022833"/>
    </source>
</evidence>
<dbReference type="InterPro" id="IPR032466">
    <property type="entry name" value="Metal_Hydrolase"/>
</dbReference>
<reference evidence="9" key="1">
    <citation type="submission" date="2016-10" db="EMBL/GenBank/DDBJ databases">
        <authorList>
            <person name="Varghese N."/>
            <person name="Submissions S."/>
        </authorList>
    </citation>
    <scope>NUCLEOTIDE SEQUENCE [LARGE SCALE GENOMIC DNA]</scope>
    <source>
        <strain evidence="9">DSM 22376</strain>
    </source>
</reference>
<dbReference type="EMBL" id="FNRD01000007">
    <property type="protein sequence ID" value="SEA70165.1"/>
    <property type="molecule type" value="Genomic_DNA"/>
</dbReference>
<sequence length="500" mass="57347">MQTIIQVLKMNSFAYILPIIIGTTKTDIMKLIYTLLFSAMLNLSYSQSPSLYLEKIRNNEAELTAFFSQMPKGGDLHHHFSGSIYAEPMLEDAITEDFYLNTTTMEVLKEKPATGTWEKFSAIANRGELGVYKQKIMEKWSVKDYNHVSYPSDKLFFESFGKFSPAIVGHFGEGLLELKNRAIKENVSYIETEFSTIPSKINTADLFGFNTQLRQLANNRNEKGVKSLLDTLYSTMLKRDAAADANDFNTNFVAKLHTDLKIDDERFTMRYQNFVLRFMEPVDLFKNLVVAFISADSSPLMAGVNIVSPEDGETSMKDYWLHMVMFNYCHTKFPDVKYSMHAGELTLGLVQPEDLTSHINDAVYTAGANRIGHGVDMAYEAKSYDLLRYMAKNKVAIEINLVSNEFILKVKENRHPISLYRAFNVPIVISTDDAGILRTNMTEQYVLLTKRYKDVSYADIKQYVYNSINYSFIQDEKVKKQLLKDLDLRFKNFEANFPLK</sequence>
<feature type="domain" description="Adenosine deaminase" evidence="7">
    <location>
        <begin position="303"/>
        <end position="486"/>
    </location>
</feature>
<dbReference type="Pfam" id="PF00962">
    <property type="entry name" value="A_deaminase"/>
    <property type="match status" value="1"/>
</dbReference>
<dbReference type="EC" id="3.5.4.4" evidence="3"/>
<dbReference type="Proteomes" id="UP000198951">
    <property type="component" value="Unassembled WGS sequence"/>
</dbReference>
<organism evidence="8 9">
    <name type="scientific">Flavobacterium gillisiae</name>
    <dbReference type="NCBI Taxonomy" id="150146"/>
    <lineage>
        <taxon>Bacteria</taxon>
        <taxon>Pseudomonadati</taxon>
        <taxon>Bacteroidota</taxon>
        <taxon>Flavobacteriia</taxon>
        <taxon>Flavobacteriales</taxon>
        <taxon>Flavobacteriaceae</taxon>
        <taxon>Flavobacterium</taxon>
    </lineage>
</organism>
<dbReference type="InterPro" id="IPR006330">
    <property type="entry name" value="Ado/ade_deaminase"/>
</dbReference>
<proteinExistence type="inferred from homology"/>
<dbReference type="GO" id="GO:0006154">
    <property type="term" value="P:adenosine catabolic process"/>
    <property type="evidence" value="ECO:0007669"/>
    <property type="project" value="TreeGrafter"/>
</dbReference>
<dbReference type="InterPro" id="IPR001365">
    <property type="entry name" value="A_deaminase_dom"/>
</dbReference>
<dbReference type="SUPFAM" id="SSF51556">
    <property type="entry name" value="Metallo-dependent hydrolases"/>
    <property type="match status" value="1"/>
</dbReference>
<protein>
    <recommendedName>
        <fullName evidence="3">adenosine deaminase</fullName>
        <ecNumber evidence="3">3.5.4.4</ecNumber>
    </recommendedName>
</protein>
<dbReference type="STRING" id="150146.SAMN05443667_107156"/>
<dbReference type="GO" id="GO:0004000">
    <property type="term" value="F:adenosine deaminase activity"/>
    <property type="evidence" value="ECO:0007669"/>
    <property type="project" value="UniProtKB-ARBA"/>
</dbReference>
<dbReference type="GO" id="GO:0043103">
    <property type="term" value="P:hypoxanthine salvage"/>
    <property type="evidence" value="ECO:0007669"/>
    <property type="project" value="TreeGrafter"/>
</dbReference>
<keyword evidence="6" id="KW-0862">Zinc</keyword>
<comment type="cofactor">
    <cofactor evidence="1">
        <name>Zn(2+)</name>
        <dbReference type="ChEBI" id="CHEBI:29105"/>
    </cofactor>
</comment>
<evidence type="ECO:0000256" key="3">
    <source>
        <dbReference type="ARBA" id="ARBA00012784"/>
    </source>
</evidence>
<evidence type="ECO:0000259" key="7">
    <source>
        <dbReference type="Pfam" id="PF00962"/>
    </source>
</evidence>